<evidence type="ECO:0000256" key="4">
    <source>
        <dbReference type="ARBA" id="ARBA00022989"/>
    </source>
</evidence>
<keyword evidence="9" id="KW-1185">Reference proteome</keyword>
<dbReference type="PANTHER" id="PTHR43495">
    <property type="entry name" value="GABA PERMEASE"/>
    <property type="match status" value="1"/>
</dbReference>
<keyword evidence="3 6" id="KW-0812">Transmembrane</keyword>
<dbReference type="GO" id="GO:0016020">
    <property type="term" value="C:membrane"/>
    <property type="evidence" value="ECO:0007669"/>
    <property type="project" value="UniProtKB-SubCell"/>
</dbReference>
<evidence type="ECO:0000256" key="5">
    <source>
        <dbReference type="ARBA" id="ARBA00023136"/>
    </source>
</evidence>
<dbReference type="AlphaFoldDB" id="A0A6A6DTC5"/>
<evidence type="ECO:0000259" key="7">
    <source>
        <dbReference type="Pfam" id="PF00324"/>
    </source>
</evidence>
<feature type="transmembrane region" description="Helical" evidence="6">
    <location>
        <begin position="190"/>
        <end position="210"/>
    </location>
</feature>
<feature type="transmembrane region" description="Helical" evidence="6">
    <location>
        <begin position="426"/>
        <end position="445"/>
    </location>
</feature>
<dbReference type="PANTHER" id="PTHR43495:SF5">
    <property type="entry name" value="GAMMA-AMINOBUTYRIC ACID PERMEASE"/>
    <property type="match status" value="1"/>
</dbReference>
<dbReference type="GO" id="GO:0055085">
    <property type="term" value="P:transmembrane transport"/>
    <property type="evidence" value="ECO:0007669"/>
    <property type="project" value="InterPro"/>
</dbReference>
<gene>
    <name evidence="8" type="ORF">K469DRAFT_692452</name>
</gene>
<dbReference type="Proteomes" id="UP000800200">
    <property type="component" value="Unassembled WGS sequence"/>
</dbReference>
<dbReference type="Gene3D" id="1.20.1740.10">
    <property type="entry name" value="Amino acid/polyamine transporter I"/>
    <property type="match status" value="1"/>
</dbReference>
<dbReference type="Pfam" id="PF00324">
    <property type="entry name" value="AA_permease"/>
    <property type="match status" value="1"/>
</dbReference>
<evidence type="ECO:0000313" key="8">
    <source>
        <dbReference type="EMBL" id="KAF2180906.1"/>
    </source>
</evidence>
<evidence type="ECO:0000256" key="3">
    <source>
        <dbReference type="ARBA" id="ARBA00022692"/>
    </source>
</evidence>
<feature type="transmembrane region" description="Helical" evidence="6">
    <location>
        <begin position="156"/>
        <end position="178"/>
    </location>
</feature>
<feature type="transmembrane region" description="Helical" evidence="6">
    <location>
        <begin position="286"/>
        <end position="307"/>
    </location>
</feature>
<name>A0A6A6DTC5_9PEZI</name>
<keyword evidence="5 6" id="KW-0472">Membrane</keyword>
<evidence type="ECO:0000313" key="9">
    <source>
        <dbReference type="Proteomes" id="UP000800200"/>
    </source>
</evidence>
<feature type="domain" description="Amino acid permease/ SLC12A" evidence="7">
    <location>
        <begin position="27"/>
        <end position="437"/>
    </location>
</feature>
<evidence type="ECO:0000256" key="1">
    <source>
        <dbReference type="ARBA" id="ARBA00004141"/>
    </source>
</evidence>
<organism evidence="8 9">
    <name type="scientific">Zopfia rhizophila CBS 207.26</name>
    <dbReference type="NCBI Taxonomy" id="1314779"/>
    <lineage>
        <taxon>Eukaryota</taxon>
        <taxon>Fungi</taxon>
        <taxon>Dikarya</taxon>
        <taxon>Ascomycota</taxon>
        <taxon>Pezizomycotina</taxon>
        <taxon>Dothideomycetes</taxon>
        <taxon>Dothideomycetes incertae sedis</taxon>
        <taxon>Zopfiaceae</taxon>
        <taxon>Zopfia</taxon>
    </lineage>
</organism>
<dbReference type="EMBL" id="ML994655">
    <property type="protein sequence ID" value="KAF2180906.1"/>
    <property type="molecule type" value="Genomic_DNA"/>
</dbReference>
<proteinExistence type="predicted"/>
<sequence>MRRRVKEGLSSSTVDKPILRRELMERHINLMALSACIGIGLWLQGGGVFLQSALDTVLHRATACIVVGVIALCVRQGLVEMTACFPSSYSPIGELRSLLEEVGRYGISWTHRCFSMLLIVAEASMIAQIFTPYIWSTPLGFEIPGTAAERDSIMRSSLYMALLFGVILLANFLSIRVYGVIERICRCSKILFLSMLLTLGVIISANPQILDYSDISPESNPKLPPGSPTERRVLINSTLYVSAIWTEIPIFVFSLIGFETSSLAIEERDRHKRKNGTGTGSSIFKNRLRVVLISTLIYVVATLDLPWDNPKHRNLGAPSFRGAPTYRTVMVPTDSKSPILQAFMTVCLTLSACGSPSTYLYISSRHLHSLACSGSNWPRWPIIESIRRQLQLTLSSGVPVAAVLLSWCIGCLELLFSPVIPPGALIRLLTSIAISQLGLTIMYVVMRASRMHRYVCFSFRCLGHDFDSSAFDDDDIQYNL</sequence>
<keyword evidence="4 6" id="KW-1133">Transmembrane helix</keyword>
<evidence type="ECO:0000256" key="2">
    <source>
        <dbReference type="ARBA" id="ARBA00022448"/>
    </source>
</evidence>
<accession>A0A6A6DTC5</accession>
<protein>
    <recommendedName>
        <fullName evidence="7">Amino acid permease/ SLC12A domain-containing protein</fullName>
    </recommendedName>
</protein>
<feature type="transmembrane region" description="Helical" evidence="6">
    <location>
        <begin position="114"/>
        <end position="136"/>
    </location>
</feature>
<feature type="transmembrane region" description="Helical" evidence="6">
    <location>
        <begin position="397"/>
        <end position="420"/>
    </location>
</feature>
<feature type="transmembrane region" description="Helical" evidence="6">
    <location>
        <begin position="28"/>
        <end position="45"/>
    </location>
</feature>
<feature type="transmembrane region" description="Helical" evidence="6">
    <location>
        <begin position="239"/>
        <end position="265"/>
    </location>
</feature>
<reference evidence="8" key="1">
    <citation type="journal article" date="2020" name="Stud. Mycol.">
        <title>101 Dothideomycetes genomes: a test case for predicting lifestyles and emergence of pathogens.</title>
        <authorList>
            <person name="Haridas S."/>
            <person name="Albert R."/>
            <person name="Binder M."/>
            <person name="Bloem J."/>
            <person name="Labutti K."/>
            <person name="Salamov A."/>
            <person name="Andreopoulos B."/>
            <person name="Baker S."/>
            <person name="Barry K."/>
            <person name="Bills G."/>
            <person name="Bluhm B."/>
            <person name="Cannon C."/>
            <person name="Castanera R."/>
            <person name="Culley D."/>
            <person name="Daum C."/>
            <person name="Ezra D."/>
            <person name="Gonzalez J."/>
            <person name="Henrissat B."/>
            <person name="Kuo A."/>
            <person name="Liang C."/>
            <person name="Lipzen A."/>
            <person name="Lutzoni F."/>
            <person name="Magnuson J."/>
            <person name="Mondo S."/>
            <person name="Nolan M."/>
            <person name="Ohm R."/>
            <person name="Pangilinan J."/>
            <person name="Park H.-J."/>
            <person name="Ramirez L."/>
            <person name="Alfaro M."/>
            <person name="Sun H."/>
            <person name="Tritt A."/>
            <person name="Yoshinaga Y."/>
            <person name="Zwiers L.-H."/>
            <person name="Turgeon B."/>
            <person name="Goodwin S."/>
            <person name="Spatafora J."/>
            <person name="Crous P."/>
            <person name="Grigoriev I."/>
        </authorList>
    </citation>
    <scope>NUCLEOTIDE SEQUENCE</scope>
    <source>
        <strain evidence="8">CBS 207.26</strain>
    </source>
</reference>
<evidence type="ECO:0000256" key="6">
    <source>
        <dbReference type="SAM" id="Phobius"/>
    </source>
</evidence>
<dbReference type="InterPro" id="IPR004841">
    <property type="entry name" value="AA-permease/SLC12A_dom"/>
</dbReference>
<comment type="subcellular location">
    <subcellularLocation>
        <location evidence="1">Membrane</location>
        <topology evidence="1">Multi-pass membrane protein</topology>
    </subcellularLocation>
</comment>
<dbReference type="OrthoDB" id="3900342at2759"/>
<feature type="transmembrane region" description="Helical" evidence="6">
    <location>
        <begin position="339"/>
        <end position="362"/>
    </location>
</feature>
<keyword evidence="2" id="KW-0813">Transport</keyword>
<feature type="transmembrane region" description="Helical" evidence="6">
    <location>
        <begin position="57"/>
        <end position="74"/>
    </location>
</feature>